<keyword evidence="2" id="KW-1185">Reference proteome</keyword>
<comment type="caution">
    <text evidence="1">The sequence shown here is derived from an EMBL/GenBank/DDBJ whole genome shotgun (WGS) entry which is preliminary data.</text>
</comment>
<dbReference type="EMBL" id="CAJNOR010022192">
    <property type="protein sequence ID" value="CAF1691856.1"/>
    <property type="molecule type" value="Genomic_DNA"/>
</dbReference>
<proteinExistence type="predicted"/>
<dbReference type="Proteomes" id="UP000663828">
    <property type="component" value="Unassembled WGS sequence"/>
</dbReference>
<feature type="non-terminal residue" evidence="1">
    <location>
        <position position="1"/>
    </location>
</feature>
<accession>A0A816HZW9</accession>
<organism evidence="1 2">
    <name type="scientific">Adineta ricciae</name>
    <name type="common">Rotifer</name>
    <dbReference type="NCBI Taxonomy" id="249248"/>
    <lineage>
        <taxon>Eukaryota</taxon>
        <taxon>Metazoa</taxon>
        <taxon>Spiralia</taxon>
        <taxon>Gnathifera</taxon>
        <taxon>Rotifera</taxon>
        <taxon>Eurotatoria</taxon>
        <taxon>Bdelloidea</taxon>
        <taxon>Adinetida</taxon>
        <taxon>Adinetidae</taxon>
        <taxon>Adineta</taxon>
    </lineage>
</organism>
<name>A0A816HZW9_ADIRI</name>
<protein>
    <submittedName>
        <fullName evidence="1">Uncharacterized protein</fullName>
    </submittedName>
</protein>
<reference evidence="1" key="1">
    <citation type="submission" date="2021-02" db="EMBL/GenBank/DDBJ databases">
        <authorList>
            <person name="Nowell W R."/>
        </authorList>
    </citation>
    <scope>NUCLEOTIDE SEQUENCE</scope>
</reference>
<evidence type="ECO:0000313" key="1">
    <source>
        <dbReference type="EMBL" id="CAF1691856.1"/>
    </source>
</evidence>
<sequence>LHHLNQMYSSSFQSSYLIDSILSSPFVCNSTITNGFHGQCLIDPNHLFSYSSLPLYNSTLQKL</sequence>
<dbReference type="AlphaFoldDB" id="A0A816HZW9"/>
<evidence type="ECO:0000313" key="2">
    <source>
        <dbReference type="Proteomes" id="UP000663828"/>
    </source>
</evidence>
<gene>
    <name evidence="1" type="ORF">XAT740_LOCUS64386</name>
</gene>